<dbReference type="Pfam" id="PF13923">
    <property type="entry name" value="zf-C3HC4_2"/>
    <property type="match status" value="1"/>
</dbReference>
<evidence type="ECO:0000256" key="2">
    <source>
        <dbReference type="ARBA" id="ARBA00022771"/>
    </source>
</evidence>
<dbReference type="InterPro" id="IPR001841">
    <property type="entry name" value="Znf_RING"/>
</dbReference>
<dbReference type="PANTHER" id="PTHR15898:SF19">
    <property type="entry name" value="ZINC FINGER, ZZ-TYPE, ZINC FINGER, RING_FYVE_PHD-TYPE-RELATED"/>
    <property type="match status" value="1"/>
</dbReference>
<dbReference type="Gene3D" id="3.30.60.90">
    <property type="match status" value="1"/>
</dbReference>
<dbReference type="PROSITE" id="PS50135">
    <property type="entry name" value="ZF_ZZ_2"/>
    <property type="match status" value="1"/>
</dbReference>
<feature type="region of interest" description="Disordered" evidence="5">
    <location>
        <begin position="323"/>
        <end position="362"/>
    </location>
</feature>
<organism evidence="8">
    <name type="scientific">Tanacetum cinerariifolium</name>
    <name type="common">Dalmatian daisy</name>
    <name type="synonym">Chrysanthemum cinerariifolium</name>
    <dbReference type="NCBI Taxonomy" id="118510"/>
    <lineage>
        <taxon>Eukaryota</taxon>
        <taxon>Viridiplantae</taxon>
        <taxon>Streptophyta</taxon>
        <taxon>Embryophyta</taxon>
        <taxon>Tracheophyta</taxon>
        <taxon>Spermatophyta</taxon>
        <taxon>Magnoliopsida</taxon>
        <taxon>eudicotyledons</taxon>
        <taxon>Gunneridae</taxon>
        <taxon>Pentapetalae</taxon>
        <taxon>asterids</taxon>
        <taxon>campanulids</taxon>
        <taxon>Asterales</taxon>
        <taxon>Asteraceae</taxon>
        <taxon>Asteroideae</taxon>
        <taxon>Anthemideae</taxon>
        <taxon>Anthemidinae</taxon>
        <taxon>Tanacetum</taxon>
    </lineage>
</organism>
<keyword evidence="2 4" id="KW-0863">Zinc-finger</keyword>
<evidence type="ECO:0000313" key="8">
    <source>
        <dbReference type="EMBL" id="GFA40716.1"/>
    </source>
</evidence>
<feature type="domain" description="RING-type" evidence="6">
    <location>
        <begin position="16"/>
        <end position="56"/>
    </location>
</feature>
<dbReference type="GO" id="GO:0043161">
    <property type="term" value="P:proteasome-mediated ubiquitin-dependent protein catabolic process"/>
    <property type="evidence" value="ECO:0007669"/>
    <property type="project" value="TreeGrafter"/>
</dbReference>
<name>A0A699JIY4_TANCI</name>
<feature type="compositionally biased region" description="Polar residues" evidence="5">
    <location>
        <begin position="323"/>
        <end position="339"/>
    </location>
</feature>
<proteinExistence type="predicted"/>
<reference evidence="8" key="1">
    <citation type="journal article" date="2019" name="Sci. Rep.">
        <title>Draft genome of Tanacetum cinerariifolium, the natural source of mosquito coil.</title>
        <authorList>
            <person name="Yamashiro T."/>
            <person name="Shiraishi A."/>
            <person name="Satake H."/>
            <person name="Nakayama K."/>
        </authorList>
    </citation>
    <scope>NUCLEOTIDE SEQUENCE</scope>
</reference>
<dbReference type="InterPro" id="IPR000433">
    <property type="entry name" value="Znf_ZZ"/>
</dbReference>
<dbReference type="SUPFAM" id="SSF57850">
    <property type="entry name" value="RING/U-box"/>
    <property type="match status" value="3"/>
</dbReference>
<protein>
    <submittedName>
        <fullName evidence="8">E3 ubiquitin-protein ligase PRT1-like isoform X1</fullName>
    </submittedName>
</protein>
<feature type="domain" description="ZZ-type" evidence="7">
    <location>
        <begin position="241"/>
        <end position="305"/>
    </location>
</feature>
<comment type="caution">
    <text evidence="8">The sequence shown here is derived from an EMBL/GenBank/DDBJ whole genome shotgun (WGS) entry which is preliminary data.</text>
</comment>
<feature type="compositionally biased region" description="Polar residues" evidence="5">
    <location>
        <begin position="347"/>
        <end position="362"/>
    </location>
</feature>
<sequence length="362" mass="40982">MEESIQSEKICDNFICAICLDVIYKPIVLVCGHVSCFWCCQHSMRMRSESRCPLCQHPYHHFPAICLTLHFLLKKLYPVSYTRRKIQTQEDEKHSKLGPSLDLDSLVISEEYNVSQSSDINSEDASCVACKQLLFRPVVLNCGHVFCEACVTIPTEWVLKCQVCELRHPSGVPKVCMELDNFLEEQYSSEYALRRSSIQLNHEQTHISNSPNDAATQVSRLSFPTEENFLQWWIVHGSKYHDGVGCDMCGMYPIIGERYMCKDCTEKCSYDLCGDCYNVGSNLPGRFNQKHTSTHHLELVKPVINRNVIYRLLSGHLAAIASRSQSSPANTSPEFPSSSLDEDGVGSRSNELSSASYQRSNQ</sequence>
<accession>A0A699JIY4</accession>
<dbReference type="GO" id="GO:0008270">
    <property type="term" value="F:zinc ion binding"/>
    <property type="evidence" value="ECO:0007669"/>
    <property type="project" value="UniProtKB-KW"/>
</dbReference>
<dbReference type="PROSITE" id="PS00518">
    <property type="entry name" value="ZF_RING_1"/>
    <property type="match status" value="1"/>
</dbReference>
<dbReference type="EMBL" id="BKCJ010418629">
    <property type="protein sequence ID" value="GFA40716.1"/>
    <property type="molecule type" value="Genomic_DNA"/>
</dbReference>
<dbReference type="InterPro" id="IPR017907">
    <property type="entry name" value="Znf_RING_CS"/>
</dbReference>
<dbReference type="Pfam" id="PF00569">
    <property type="entry name" value="ZZ"/>
    <property type="match status" value="1"/>
</dbReference>
<dbReference type="PANTHER" id="PTHR15898">
    <property type="entry name" value="BIFUNCTIONAL APOPTOSIS REGULATOR"/>
    <property type="match status" value="1"/>
</dbReference>
<dbReference type="FunFam" id="3.30.40.10:FF:000489">
    <property type="entry name" value="E3 ubiquitin-protein ligase PRT1"/>
    <property type="match status" value="1"/>
</dbReference>
<dbReference type="GO" id="GO:0061630">
    <property type="term" value="F:ubiquitin protein ligase activity"/>
    <property type="evidence" value="ECO:0007669"/>
    <property type="project" value="TreeGrafter"/>
</dbReference>
<gene>
    <name evidence="8" type="ORF">Tci_612688</name>
</gene>
<evidence type="ECO:0000256" key="5">
    <source>
        <dbReference type="SAM" id="MobiDB-lite"/>
    </source>
</evidence>
<evidence type="ECO:0000256" key="1">
    <source>
        <dbReference type="ARBA" id="ARBA00022723"/>
    </source>
</evidence>
<dbReference type="SMART" id="SM00184">
    <property type="entry name" value="RING"/>
    <property type="match status" value="2"/>
</dbReference>
<keyword evidence="1" id="KW-0479">Metal-binding</keyword>
<dbReference type="InterPro" id="IPR013083">
    <property type="entry name" value="Znf_RING/FYVE/PHD"/>
</dbReference>
<keyword evidence="3" id="KW-0862">Zinc</keyword>
<dbReference type="FunFam" id="3.30.60.90:FF:000014">
    <property type="entry name" value="E3 ubiquitin-protein ligase PRT1"/>
    <property type="match status" value="1"/>
</dbReference>
<evidence type="ECO:0000259" key="6">
    <source>
        <dbReference type="PROSITE" id="PS50089"/>
    </source>
</evidence>
<evidence type="ECO:0000256" key="3">
    <source>
        <dbReference type="ARBA" id="ARBA00022833"/>
    </source>
</evidence>
<dbReference type="AlphaFoldDB" id="A0A699JIY4"/>
<evidence type="ECO:0000259" key="7">
    <source>
        <dbReference type="PROSITE" id="PS50135"/>
    </source>
</evidence>
<feature type="domain" description="RING-type" evidence="6">
    <location>
        <begin position="127"/>
        <end position="165"/>
    </location>
</feature>
<dbReference type="Gene3D" id="3.30.40.10">
    <property type="entry name" value="Zinc/RING finger domain, C3HC4 (zinc finger)"/>
    <property type="match status" value="2"/>
</dbReference>
<dbReference type="InterPro" id="IPR027370">
    <property type="entry name" value="Znf-RING_euk"/>
</dbReference>
<dbReference type="PROSITE" id="PS50089">
    <property type="entry name" value="ZF_RING_2"/>
    <property type="match status" value="2"/>
</dbReference>
<dbReference type="Pfam" id="PF13445">
    <property type="entry name" value="zf-RING_UBOX"/>
    <property type="match status" value="1"/>
</dbReference>
<evidence type="ECO:0000256" key="4">
    <source>
        <dbReference type="PROSITE-ProRule" id="PRU00228"/>
    </source>
</evidence>
<dbReference type="InterPro" id="IPR043145">
    <property type="entry name" value="Znf_ZZ_sf"/>
</dbReference>